<evidence type="ECO:0008006" key="4">
    <source>
        <dbReference type="Google" id="ProtNLM"/>
    </source>
</evidence>
<evidence type="ECO:0000313" key="2">
    <source>
        <dbReference type="EMBL" id="CAK0783634.1"/>
    </source>
</evidence>
<proteinExistence type="predicted"/>
<sequence length="337" mass="37208">MAKGQAQRRRAKNFLAAKETKTGRLMQLPPSPDTVVKKGRKSSDVPRSLQRMLQLKALAQGPKRRKQSLQRGKTASAAVKQQVYNRAHIDGGKEQDAIGEQPMIQANLLAETQPAADLANAPQPDEIHGSAAAADLEPDAALKSKPIPQQERVALLSAKEQRQQLSRKHESWVARPAGISSERGLKPRKKDFLKRRKLKKKGLLHLLDEEPEEDLEAELLQDRHKPKFGEQAEAPLKINLKRKHWDSSARLGGASKHCTDIFQRQMSEASRTQRQATQSNAKQAATSVHTNRQRERAQALAIEGYRSGKRAGAAGKASLSSLKELVRKGQEGSASAE</sequence>
<feature type="compositionally biased region" description="Polar residues" evidence="1">
    <location>
        <begin position="265"/>
        <end position="290"/>
    </location>
</feature>
<protein>
    <recommendedName>
        <fullName evidence="4">Ribosome biogenesis protein NOP53</fullName>
    </recommendedName>
</protein>
<organism evidence="2 3">
    <name type="scientific">Coccomyxa viridis</name>
    <dbReference type="NCBI Taxonomy" id="1274662"/>
    <lineage>
        <taxon>Eukaryota</taxon>
        <taxon>Viridiplantae</taxon>
        <taxon>Chlorophyta</taxon>
        <taxon>core chlorophytes</taxon>
        <taxon>Trebouxiophyceae</taxon>
        <taxon>Trebouxiophyceae incertae sedis</taxon>
        <taxon>Coccomyxaceae</taxon>
        <taxon>Coccomyxa</taxon>
    </lineage>
</organism>
<name>A0AAV1ICD7_9CHLO</name>
<comment type="caution">
    <text evidence="2">The sequence shown here is derived from an EMBL/GenBank/DDBJ whole genome shotgun (WGS) entry which is preliminary data.</text>
</comment>
<feature type="compositionally biased region" description="Low complexity" evidence="1">
    <location>
        <begin position="131"/>
        <end position="141"/>
    </location>
</feature>
<dbReference type="Proteomes" id="UP001314263">
    <property type="component" value="Unassembled WGS sequence"/>
</dbReference>
<feature type="compositionally biased region" description="Basic and acidic residues" evidence="1">
    <location>
        <begin position="159"/>
        <end position="172"/>
    </location>
</feature>
<dbReference type="AlphaFoldDB" id="A0AAV1ICD7"/>
<dbReference type="EMBL" id="CAUYUE010000009">
    <property type="protein sequence ID" value="CAK0783634.1"/>
    <property type="molecule type" value="Genomic_DNA"/>
</dbReference>
<reference evidence="2 3" key="1">
    <citation type="submission" date="2023-10" db="EMBL/GenBank/DDBJ databases">
        <authorList>
            <person name="Maclean D."/>
            <person name="Macfadyen A."/>
        </authorList>
    </citation>
    <scope>NUCLEOTIDE SEQUENCE [LARGE SCALE GENOMIC DNA]</scope>
</reference>
<evidence type="ECO:0000313" key="3">
    <source>
        <dbReference type="Proteomes" id="UP001314263"/>
    </source>
</evidence>
<feature type="region of interest" description="Disordered" evidence="1">
    <location>
        <begin position="20"/>
        <end position="47"/>
    </location>
</feature>
<keyword evidence="3" id="KW-1185">Reference proteome</keyword>
<feature type="region of interest" description="Disordered" evidence="1">
    <location>
        <begin position="59"/>
        <end position="81"/>
    </location>
</feature>
<evidence type="ECO:0000256" key="1">
    <source>
        <dbReference type="SAM" id="MobiDB-lite"/>
    </source>
</evidence>
<accession>A0AAV1ICD7</accession>
<feature type="region of interest" description="Disordered" evidence="1">
    <location>
        <begin position="265"/>
        <end position="318"/>
    </location>
</feature>
<gene>
    <name evidence="2" type="ORF">CVIRNUC_006833</name>
</gene>
<feature type="region of interest" description="Disordered" evidence="1">
    <location>
        <begin position="114"/>
        <end position="186"/>
    </location>
</feature>